<dbReference type="AlphaFoldDB" id="A0A6J4TYF2"/>
<evidence type="ECO:0000256" key="1">
    <source>
        <dbReference type="SAM" id="Phobius"/>
    </source>
</evidence>
<evidence type="ECO:0000313" key="2">
    <source>
        <dbReference type="EMBL" id="CAA9535200.1"/>
    </source>
</evidence>
<accession>A0A6J4TYF2</accession>
<sequence>MDILRGLLEAGLLIAFLILVVGLAAALLMIVFGIAIGIDDNP</sequence>
<name>A0A6J4TYF2_9BACT</name>
<proteinExistence type="predicted"/>
<protein>
    <submittedName>
        <fullName evidence="2">Uncharacterized protein</fullName>
    </submittedName>
</protein>
<feature type="transmembrane region" description="Helical" evidence="1">
    <location>
        <begin position="12"/>
        <end position="38"/>
    </location>
</feature>
<gene>
    <name evidence="2" type="ORF">AVDCRST_MAG49-380</name>
</gene>
<reference evidence="2" key="1">
    <citation type="submission" date="2020-02" db="EMBL/GenBank/DDBJ databases">
        <authorList>
            <person name="Meier V. D."/>
        </authorList>
    </citation>
    <scope>NUCLEOTIDE SEQUENCE</scope>
    <source>
        <strain evidence="2">AVDCRST_MAG49</strain>
    </source>
</reference>
<keyword evidence="1" id="KW-1133">Transmembrane helix</keyword>
<keyword evidence="1" id="KW-0472">Membrane</keyword>
<organism evidence="2">
    <name type="scientific">uncultured Thermomicrobiales bacterium</name>
    <dbReference type="NCBI Taxonomy" id="1645740"/>
    <lineage>
        <taxon>Bacteria</taxon>
        <taxon>Pseudomonadati</taxon>
        <taxon>Thermomicrobiota</taxon>
        <taxon>Thermomicrobia</taxon>
        <taxon>Thermomicrobiales</taxon>
        <taxon>environmental samples</taxon>
    </lineage>
</organism>
<keyword evidence="1" id="KW-0812">Transmembrane</keyword>
<dbReference type="EMBL" id="CADCWG010000014">
    <property type="protein sequence ID" value="CAA9535200.1"/>
    <property type="molecule type" value="Genomic_DNA"/>
</dbReference>